<proteinExistence type="predicted"/>
<reference evidence="1 2" key="1">
    <citation type="submission" date="2018-11" db="EMBL/GenBank/DDBJ databases">
        <authorList>
            <consortium name="Pathogen Informatics"/>
        </authorList>
    </citation>
    <scope>NUCLEOTIDE SEQUENCE [LARGE SCALE GENOMIC DNA]</scope>
    <source>
        <strain evidence="1 2">Zambia</strain>
    </source>
</reference>
<protein>
    <submittedName>
        <fullName evidence="1">Uncharacterized protein</fullName>
    </submittedName>
</protein>
<sequence>MYVRSDILSILIFPEGYELLDDAIFITINNCAQKHFIKVCINRPTNAARAVDAYLNQLFTYLLSLPVAKIISYEFNMPSLSWNSLRGHSDIEKFIKVVETNS</sequence>
<gene>
    <name evidence="1" type="ORF">SMRZ_LOCUS24743</name>
</gene>
<organism evidence="1 2">
    <name type="scientific">Schistosoma margrebowiei</name>
    <dbReference type="NCBI Taxonomy" id="48269"/>
    <lineage>
        <taxon>Eukaryota</taxon>
        <taxon>Metazoa</taxon>
        <taxon>Spiralia</taxon>
        <taxon>Lophotrochozoa</taxon>
        <taxon>Platyhelminthes</taxon>
        <taxon>Trematoda</taxon>
        <taxon>Digenea</taxon>
        <taxon>Strigeidida</taxon>
        <taxon>Schistosomatoidea</taxon>
        <taxon>Schistosomatidae</taxon>
        <taxon>Schistosoma</taxon>
    </lineage>
</organism>
<dbReference type="AlphaFoldDB" id="A0A183N8W8"/>
<evidence type="ECO:0000313" key="2">
    <source>
        <dbReference type="Proteomes" id="UP000277204"/>
    </source>
</evidence>
<dbReference type="EMBL" id="UZAI01020648">
    <property type="protein sequence ID" value="VDP52647.1"/>
    <property type="molecule type" value="Genomic_DNA"/>
</dbReference>
<dbReference type="Proteomes" id="UP000277204">
    <property type="component" value="Unassembled WGS sequence"/>
</dbReference>
<keyword evidence="2" id="KW-1185">Reference proteome</keyword>
<name>A0A183N8W8_9TREM</name>
<accession>A0A183N8W8</accession>
<evidence type="ECO:0000313" key="1">
    <source>
        <dbReference type="EMBL" id="VDP52647.1"/>
    </source>
</evidence>